<gene>
    <name evidence="1" type="ORF">FWILDA_LOCUS9421</name>
</gene>
<keyword evidence="2" id="KW-1185">Reference proteome</keyword>
<sequence>MAYEEVLFPVVFTGKKMYFGIPYKDILNFKPKEAMDINNDRSLYDIAKDVLRDALVNTKQWNFKQFIKTNAWKPDKDNKAV</sequence>
<reference evidence="1" key="1">
    <citation type="submission" date="2022-08" db="EMBL/GenBank/DDBJ databases">
        <authorList>
            <person name="Kallberg Y."/>
            <person name="Tangrot J."/>
            <person name="Rosling A."/>
        </authorList>
    </citation>
    <scope>NUCLEOTIDE SEQUENCE</scope>
    <source>
        <strain evidence="1">Wild A</strain>
    </source>
</reference>
<dbReference type="AlphaFoldDB" id="A0A9W4SSX1"/>
<protein>
    <submittedName>
        <fullName evidence="1">9006_t:CDS:1</fullName>
    </submittedName>
</protein>
<evidence type="ECO:0000313" key="1">
    <source>
        <dbReference type="EMBL" id="CAI2180106.1"/>
    </source>
</evidence>
<evidence type="ECO:0000313" key="2">
    <source>
        <dbReference type="Proteomes" id="UP001153678"/>
    </source>
</evidence>
<name>A0A9W4SSX1_9GLOM</name>
<accession>A0A9W4SSX1</accession>
<comment type="caution">
    <text evidence="1">The sequence shown here is derived from an EMBL/GenBank/DDBJ whole genome shotgun (WGS) entry which is preliminary data.</text>
</comment>
<dbReference type="EMBL" id="CAMKVN010002212">
    <property type="protein sequence ID" value="CAI2180106.1"/>
    <property type="molecule type" value="Genomic_DNA"/>
</dbReference>
<proteinExistence type="predicted"/>
<dbReference type="Proteomes" id="UP001153678">
    <property type="component" value="Unassembled WGS sequence"/>
</dbReference>
<dbReference type="OrthoDB" id="2407563at2759"/>
<organism evidence="1 2">
    <name type="scientific">Funneliformis geosporum</name>
    <dbReference type="NCBI Taxonomy" id="1117311"/>
    <lineage>
        <taxon>Eukaryota</taxon>
        <taxon>Fungi</taxon>
        <taxon>Fungi incertae sedis</taxon>
        <taxon>Mucoromycota</taxon>
        <taxon>Glomeromycotina</taxon>
        <taxon>Glomeromycetes</taxon>
        <taxon>Glomerales</taxon>
        <taxon>Glomeraceae</taxon>
        <taxon>Funneliformis</taxon>
    </lineage>
</organism>